<reference evidence="3" key="1">
    <citation type="submission" date="2014-04" db="EMBL/GenBank/DDBJ databases">
        <title>Evolutionary Origins and Diversification of the Mycorrhizal Mutualists.</title>
        <authorList>
            <consortium name="DOE Joint Genome Institute"/>
            <consortium name="Mycorrhizal Genomics Consortium"/>
            <person name="Kohler A."/>
            <person name="Kuo A."/>
            <person name="Nagy L.G."/>
            <person name="Floudas D."/>
            <person name="Copeland A."/>
            <person name="Barry K.W."/>
            <person name="Cichocki N."/>
            <person name="Veneault-Fourrey C."/>
            <person name="LaButti K."/>
            <person name="Lindquist E.A."/>
            <person name="Lipzen A."/>
            <person name="Lundell T."/>
            <person name="Morin E."/>
            <person name="Murat C."/>
            <person name="Riley R."/>
            <person name="Ohm R."/>
            <person name="Sun H."/>
            <person name="Tunlid A."/>
            <person name="Henrissat B."/>
            <person name="Grigoriev I.V."/>
            <person name="Hibbett D.S."/>
            <person name="Martin F."/>
        </authorList>
    </citation>
    <scope>NUCLEOTIDE SEQUENCE [LARGE SCALE GENOMIC DNA]</scope>
    <source>
        <strain evidence="3">FD-334 SS-4</strain>
    </source>
</reference>
<name>A0A0D2NXP3_HYPSF</name>
<gene>
    <name evidence="2" type="ORF">HYPSUDRAFT_576619</name>
</gene>
<organism evidence="2 3">
    <name type="scientific">Hypholoma sublateritium (strain FD-334 SS-4)</name>
    <dbReference type="NCBI Taxonomy" id="945553"/>
    <lineage>
        <taxon>Eukaryota</taxon>
        <taxon>Fungi</taxon>
        <taxon>Dikarya</taxon>
        <taxon>Basidiomycota</taxon>
        <taxon>Agaricomycotina</taxon>
        <taxon>Agaricomycetes</taxon>
        <taxon>Agaricomycetidae</taxon>
        <taxon>Agaricales</taxon>
        <taxon>Agaricineae</taxon>
        <taxon>Strophariaceae</taxon>
        <taxon>Hypholoma</taxon>
    </lineage>
</organism>
<dbReference type="AlphaFoldDB" id="A0A0D2NXP3"/>
<feature type="region of interest" description="Disordered" evidence="1">
    <location>
        <begin position="128"/>
        <end position="148"/>
    </location>
</feature>
<dbReference type="Proteomes" id="UP000054270">
    <property type="component" value="Unassembled WGS sequence"/>
</dbReference>
<evidence type="ECO:0000256" key="1">
    <source>
        <dbReference type="SAM" id="MobiDB-lite"/>
    </source>
</evidence>
<evidence type="ECO:0000313" key="3">
    <source>
        <dbReference type="Proteomes" id="UP000054270"/>
    </source>
</evidence>
<accession>A0A0D2NXP3</accession>
<sequence>MRNVAAPRTAAMPRMYACELGVPDRRVEEEIPVDECVSVHSLYAQGSGRRGKQNENAGQGARGAERGNGRRPRGLKFATKGRERTSAGLRAAKRASARKEEIMYECKQCEAKTNVKKLRVTVNHLRRPRDIRREQPERERERSPRRRRICTQGLEQSEERVECVHGDVRTEFFGVGRDFVR</sequence>
<keyword evidence="3" id="KW-1185">Reference proteome</keyword>
<evidence type="ECO:0000313" key="2">
    <source>
        <dbReference type="EMBL" id="KJA13245.1"/>
    </source>
</evidence>
<proteinExistence type="predicted"/>
<feature type="compositionally biased region" description="Basic and acidic residues" evidence="1">
    <location>
        <begin position="131"/>
        <end position="142"/>
    </location>
</feature>
<feature type="region of interest" description="Disordered" evidence="1">
    <location>
        <begin position="46"/>
        <end position="98"/>
    </location>
</feature>
<protein>
    <submittedName>
        <fullName evidence="2">Uncharacterized protein</fullName>
    </submittedName>
</protein>
<dbReference type="EMBL" id="KN817764">
    <property type="protein sequence ID" value="KJA13245.1"/>
    <property type="molecule type" value="Genomic_DNA"/>
</dbReference>